<comment type="caution">
    <text evidence="2">The sequence shown here is derived from an EMBL/GenBank/DDBJ whole genome shotgun (WGS) entry which is preliminary data.</text>
</comment>
<protein>
    <submittedName>
        <fullName evidence="2">Uncharacterized protein</fullName>
    </submittedName>
</protein>
<dbReference type="AlphaFoldDB" id="W4Q0R3"/>
<organism evidence="2 3">
    <name type="scientific">Halalkalibacter wakoensis JCM 9140</name>
    <dbReference type="NCBI Taxonomy" id="1236970"/>
    <lineage>
        <taxon>Bacteria</taxon>
        <taxon>Bacillati</taxon>
        <taxon>Bacillota</taxon>
        <taxon>Bacilli</taxon>
        <taxon>Bacillales</taxon>
        <taxon>Bacillaceae</taxon>
        <taxon>Halalkalibacter</taxon>
    </lineage>
</organism>
<name>W4Q0R3_9BACI</name>
<evidence type="ECO:0000313" key="3">
    <source>
        <dbReference type="Proteomes" id="UP000018890"/>
    </source>
</evidence>
<keyword evidence="1" id="KW-0812">Transmembrane</keyword>
<dbReference type="Proteomes" id="UP000018890">
    <property type="component" value="Unassembled WGS sequence"/>
</dbReference>
<dbReference type="EMBL" id="BAUT01000011">
    <property type="protein sequence ID" value="GAE25567.1"/>
    <property type="molecule type" value="Genomic_DNA"/>
</dbReference>
<proteinExistence type="predicted"/>
<evidence type="ECO:0000313" key="2">
    <source>
        <dbReference type="EMBL" id="GAE25567.1"/>
    </source>
</evidence>
<accession>W4Q0R3</accession>
<sequence length="87" mass="10166">MKELEIERNTDRSRILFLLLSIVSALLYVQSEGSTLFWILALVLIGTSKIEKAEHHLLRVAGVATYVIYFLWIGYKGFEWLFTNFIR</sequence>
<keyword evidence="1" id="KW-0472">Membrane</keyword>
<reference evidence="2" key="1">
    <citation type="journal article" date="2014" name="Genome Announc.">
        <title>Draft Genome Sequences of Three Alkaliphilic Bacillus Strains, Bacillus wakoensis JCM 9140T, Bacillus akibai JCM 9157T, and Bacillus hemicellulosilyticus JCM 9152T.</title>
        <authorList>
            <person name="Yuki M."/>
            <person name="Oshima K."/>
            <person name="Suda W."/>
            <person name="Oshida Y."/>
            <person name="Kitamura K."/>
            <person name="Iida T."/>
            <person name="Hattori M."/>
            <person name="Ohkuma M."/>
        </authorList>
    </citation>
    <scope>NUCLEOTIDE SEQUENCE [LARGE SCALE GENOMIC DNA]</scope>
    <source>
        <strain evidence="2">JCM 9140</strain>
    </source>
</reference>
<dbReference type="STRING" id="1236970.JCM9140_1567"/>
<keyword evidence="1" id="KW-1133">Transmembrane helix</keyword>
<evidence type="ECO:0000256" key="1">
    <source>
        <dbReference type="SAM" id="Phobius"/>
    </source>
</evidence>
<gene>
    <name evidence="2" type="ORF">JCM9140_1567</name>
</gene>
<dbReference type="RefSeq" id="WP_034744164.1">
    <property type="nucleotide sequence ID" value="NZ_BAUT01000011.1"/>
</dbReference>
<feature type="transmembrane region" description="Helical" evidence="1">
    <location>
        <begin position="57"/>
        <end position="75"/>
    </location>
</feature>
<feature type="transmembrane region" description="Helical" evidence="1">
    <location>
        <begin position="15"/>
        <end position="45"/>
    </location>
</feature>
<keyword evidence="3" id="KW-1185">Reference proteome</keyword>